<proteinExistence type="predicted"/>
<dbReference type="Proteomes" id="UP001501310">
    <property type="component" value="Unassembled WGS sequence"/>
</dbReference>
<reference evidence="2" key="1">
    <citation type="journal article" date="2019" name="Int. J. Syst. Evol. Microbiol.">
        <title>The Global Catalogue of Microorganisms (GCM) 10K type strain sequencing project: providing services to taxonomists for standard genome sequencing and annotation.</title>
        <authorList>
            <consortium name="The Broad Institute Genomics Platform"/>
            <consortium name="The Broad Institute Genome Sequencing Center for Infectious Disease"/>
            <person name="Wu L."/>
            <person name="Ma J."/>
        </authorList>
    </citation>
    <scope>NUCLEOTIDE SEQUENCE [LARGE SCALE GENOMIC DNA]</scope>
    <source>
        <strain evidence="2">JCM 16603</strain>
    </source>
</reference>
<protein>
    <submittedName>
        <fullName evidence="1">Uncharacterized protein</fullName>
    </submittedName>
</protein>
<gene>
    <name evidence="1" type="ORF">GCM10022211_15630</name>
</gene>
<name>A0ABP7RZN0_9SPHN</name>
<sequence>MGGYVINLDLTGVTDAIFSYDYRVFTEDEGFGFLGVDYNGVNQAMYTGLKAGSKLPTSVRARTDHFHVSR</sequence>
<dbReference type="EMBL" id="BAAAZD010000002">
    <property type="protein sequence ID" value="GAA4004538.1"/>
    <property type="molecule type" value="Genomic_DNA"/>
</dbReference>
<organism evidence="1 2">
    <name type="scientific">Sphingomonas humi</name>
    <dbReference type="NCBI Taxonomy" id="335630"/>
    <lineage>
        <taxon>Bacteria</taxon>
        <taxon>Pseudomonadati</taxon>
        <taxon>Pseudomonadota</taxon>
        <taxon>Alphaproteobacteria</taxon>
        <taxon>Sphingomonadales</taxon>
        <taxon>Sphingomonadaceae</taxon>
        <taxon>Sphingomonas</taxon>
    </lineage>
</organism>
<keyword evidence="2" id="KW-1185">Reference proteome</keyword>
<comment type="caution">
    <text evidence="1">The sequence shown here is derived from an EMBL/GenBank/DDBJ whole genome shotgun (WGS) entry which is preliminary data.</text>
</comment>
<evidence type="ECO:0000313" key="2">
    <source>
        <dbReference type="Proteomes" id="UP001501310"/>
    </source>
</evidence>
<evidence type="ECO:0000313" key="1">
    <source>
        <dbReference type="EMBL" id="GAA4004538.1"/>
    </source>
</evidence>
<accession>A0ABP7RZN0</accession>